<keyword evidence="3" id="KW-1185">Reference proteome</keyword>
<reference evidence="3" key="1">
    <citation type="submission" date="2013-09" db="EMBL/GenBank/DDBJ databases">
        <title>The Genome Sequence of Anopheles culicifacies species A.</title>
        <authorList>
            <consortium name="The Broad Institute Genomics Platform"/>
            <person name="Neafsey D.E."/>
            <person name="Besansky N."/>
            <person name="Howell P."/>
            <person name="Walton C."/>
            <person name="Young S.K."/>
            <person name="Zeng Q."/>
            <person name="Gargeya S."/>
            <person name="Fitzgerald M."/>
            <person name="Haas B."/>
            <person name="Abouelleil A."/>
            <person name="Allen A.W."/>
            <person name="Alvarado L."/>
            <person name="Arachchi H.M."/>
            <person name="Berlin A.M."/>
            <person name="Chapman S.B."/>
            <person name="Gainer-Dewar J."/>
            <person name="Goldberg J."/>
            <person name="Griggs A."/>
            <person name="Gujja S."/>
            <person name="Hansen M."/>
            <person name="Howarth C."/>
            <person name="Imamovic A."/>
            <person name="Ireland A."/>
            <person name="Larimer J."/>
            <person name="McCowan C."/>
            <person name="Murphy C."/>
            <person name="Pearson M."/>
            <person name="Poon T.W."/>
            <person name="Priest M."/>
            <person name="Roberts A."/>
            <person name="Saif S."/>
            <person name="Shea T."/>
            <person name="Sisk P."/>
            <person name="Sykes S."/>
            <person name="Wortman J."/>
            <person name="Nusbaum C."/>
            <person name="Birren B."/>
        </authorList>
    </citation>
    <scope>NUCLEOTIDE SEQUENCE [LARGE SCALE GENOMIC DNA]</scope>
    <source>
        <strain evidence="3">A-37</strain>
    </source>
</reference>
<dbReference type="EnsemblMetazoa" id="ACUA025131-RA">
    <property type="protein sequence ID" value="ACUA025131-PA"/>
    <property type="gene ID" value="ACUA025131"/>
</dbReference>
<protein>
    <submittedName>
        <fullName evidence="2">Uncharacterized protein</fullName>
    </submittedName>
</protein>
<sequence length="102" mass="11845">MSSNLRHVKPTGCFHLQQQLQKVTPHYPIALPVHNSRPEKLQEKHLHARFIQAQAQRIGNPPKRVPKPKRPHAPQATPERPIGHRPELYTRNFVAYRETVNT</sequence>
<dbReference type="VEuPathDB" id="VectorBase:ACUA025131"/>
<dbReference type="AlphaFoldDB" id="A0A182MSE7"/>
<evidence type="ECO:0000313" key="3">
    <source>
        <dbReference type="Proteomes" id="UP000075883"/>
    </source>
</evidence>
<organism evidence="2 3">
    <name type="scientific">Anopheles culicifacies</name>
    <dbReference type="NCBI Taxonomy" id="139723"/>
    <lineage>
        <taxon>Eukaryota</taxon>
        <taxon>Metazoa</taxon>
        <taxon>Ecdysozoa</taxon>
        <taxon>Arthropoda</taxon>
        <taxon>Hexapoda</taxon>
        <taxon>Insecta</taxon>
        <taxon>Pterygota</taxon>
        <taxon>Neoptera</taxon>
        <taxon>Endopterygota</taxon>
        <taxon>Diptera</taxon>
        <taxon>Nematocera</taxon>
        <taxon>Culicoidea</taxon>
        <taxon>Culicidae</taxon>
        <taxon>Anophelinae</taxon>
        <taxon>Anopheles</taxon>
        <taxon>culicifacies species complex</taxon>
    </lineage>
</organism>
<dbReference type="EMBL" id="AXCM01019716">
    <property type="status" value="NOT_ANNOTATED_CDS"/>
    <property type="molecule type" value="Genomic_DNA"/>
</dbReference>
<evidence type="ECO:0000256" key="1">
    <source>
        <dbReference type="SAM" id="MobiDB-lite"/>
    </source>
</evidence>
<feature type="region of interest" description="Disordered" evidence="1">
    <location>
        <begin position="55"/>
        <end position="87"/>
    </location>
</feature>
<evidence type="ECO:0000313" key="2">
    <source>
        <dbReference type="EnsemblMetazoa" id="ACUA025131-PA"/>
    </source>
</evidence>
<accession>A0A182MSE7</accession>
<reference evidence="2" key="2">
    <citation type="submission" date="2020-05" db="UniProtKB">
        <authorList>
            <consortium name="EnsemblMetazoa"/>
        </authorList>
    </citation>
    <scope>IDENTIFICATION</scope>
    <source>
        <strain evidence="2">A-37</strain>
    </source>
</reference>
<name>A0A182MSE7_9DIPT</name>
<proteinExistence type="predicted"/>
<dbReference type="Proteomes" id="UP000075883">
    <property type="component" value="Unassembled WGS sequence"/>
</dbReference>